<protein>
    <submittedName>
        <fullName evidence="1">DUF533 domain-containing protein</fullName>
    </submittedName>
</protein>
<dbReference type="SUPFAM" id="SSF158682">
    <property type="entry name" value="TerB-like"/>
    <property type="match status" value="1"/>
</dbReference>
<dbReference type="InterPro" id="IPR007486">
    <property type="entry name" value="YebE"/>
</dbReference>
<keyword evidence="2" id="KW-1185">Reference proteome</keyword>
<dbReference type="EMBL" id="CP034752">
    <property type="protein sequence ID" value="QBH97864.1"/>
    <property type="molecule type" value="Genomic_DNA"/>
</dbReference>
<gene>
    <name evidence="1" type="ORF">EKN56_16530</name>
</gene>
<accession>A0A411WNR0</accession>
<proteinExistence type="predicted"/>
<dbReference type="OrthoDB" id="5459344at2"/>
<dbReference type="Proteomes" id="UP000293154">
    <property type="component" value="Chromosome"/>
</dbReference>
<evidence type="ECO:0000313" key="1">
    <source>
        <dbReference type="EMBL" id="QBH97864.1"/>
    </source>
</evidence>
<dbReference type="KEGG" id="prag:EKN56_16530"/>
<dbReference type="Pfam" id="PF04391">
    <property type="entry name" value="DUF533"/>
    <property type="match status" value="1"/>
</dbReference>
<dbReference type="Gene3D" id="1.10.3680.10">
    <property type="entry name" value="TerB-like"/>
    <property type="match status" value="1"/>
</dbReference>
<name>A0A411WNR0_9GAMM</name>
<dbReference type="CDD" id="cd07178">
    <property type="entry name" value="terB_like_YebE"/>
    <property type="match status" value="1"/>
</dbReference>
<sequence>MMNNWLQQIQSILGQKSNGENRESGGLNDLLMPGVLGGLAGLLLTNKSSRKMVGSAGKNALVIGGGAVLGAVLWNKYKQRVKETQQQDAPFDSQPTPVDQRARRLVQALVFAAKSDGHIDEQEQQAINNQIHQLGIGEQAEQWVQQAIEQPLDPQTLAYGIKNEEEALEVYLLSCAVIDIDHFMERSYLDELARALKIPDDVKQGIAQELHANPNA</sequence>
<reference evidence="1 2" key="1">
    <citation type="submission" date="2019-03" db="EMBL/GenBank/DDBJ databases">
        <title>Pragia sp. nov. isolated from the gut tract of Carduelis flavirostris.</title>
        <authorList>
            <person name="Ge Y."/>
        </authorList>
    </citation>
    <scope>NUCLEOTIDE SEQUENCE [LARGE SCALE GENOMIC DNA]</scope>
    <source>
        <strain evidence="1 2">CF-458</strain>
    </source>
</reference>
<dbReference type="AlphaFoldDB" id="A0A411WNR0"/>
<evidence type="ECO:0000313" key="2">
    <source>
        <dbReference type="Proteomes" id="UP000293154"/>
    </source>
</evidence>
<dbReference type="InterPro" id="IPR029024">
    <property type="entry name" value="TerB-like"/>
</dbReference>
<organism evidence="1 2">
    <name type="scientific">Limnobaculum zhutongyuii</name>
    <dbReference type="NCBI Taxonomy" id="2498113"/>
    <lineage>
        <taxon>Bacteria</taxon>
        <taxon>Pseudomonadati</taxon>
        <taxon>Pseudomonadota</taxon>
        <taxon>Gammaproteobacteria</taxon>
        <taxon>Enterobacterales</taxon>
        <taxon>Budviciaceae</taxon>
        <taxon>Limnobaculum</taxon>
    </lineage>
</organism>